<evidence type="ECO:0000313" key="4">
    <source>
        <dbReference type="Proteomes" id="UP000237229"/>
    </source>
</evidence>
<gene>
    <name evidence="3" type="ORF">C3Z13_05585</name>
</gene>
<dbReference type="EMBL" id="PQVI01000071">
    <property type="protein sequence ID" value="POY42427.1"/>
    <property type="molecule type" value="Genomic_DNA"/>
</dbReference>
<organism evidence="3 4">
    <name type="scientific">Avibacterium endocarditidis</name>
    <dbReference type="NCBI Taxonomy" id="380674"/>
    <lineage>
        <taxon>Bacteria</taxon>
        <taxon>Pseudomonadati</taxon>
        <taxon>Pseudomonadota</taxon>
        <taxon>Gammaproteobacteria</taxon>
        <taxon>Pasteurellales</taxon>
        <taxon>Pasteurellaceae</taxon>
        <taxon>Avibacterium</taxon>
    </lineage>
</organism>
<evidence type="ECO:0000259" key="2">
    <source>
        <dbReference type="PROSITE" id="PS51740"/>
    </source>
</evidence>
<name>A0ABX4ZSH1_9PAST</name>
<comment type="caution">
    <text evidence="3">The sequence shown here is derived from an EMBL/GenBank/DDBJ whole genome shotgun (WGS) entry which is preliminary data.</text>
</comment>
<dbReference type="SUPFAM" id="SSF89447">
    <property type="entry name" value="AbrB/MazE/MraZ-like"/>
    <property type="match status" value="1"/>
</dbReference>
<keyword evidence="4" id="KW-1185">Reference proteome</keyword>
<dbReference type="InterPro" id="IPR007159">
    <property type="entry name" value="SpoVT-AbrB_dom"/>
</dbReference>
<dbReference type="Proteomes" id="UP000237229">
    <property type="component" value="Unassembled WGS sequence"/>
</dbReference>
<protein>
    <submittedName>
        <fullName evidence="3">AbrB/MazE/SpoVT family DNA-binding domain-containing protein</fullName>
    </submittedName>
</protein>
<evidence type="ECO:0000313" key="3">
    <source>
        <dbReference type="EMBL" id="POY42427.1"/>
    </source>
</evidence>
<sequence>MGSQFKSGNSQAVQIPSSFRLDLDTIEILQGKNGDVILRPFKPKADLNFLELFLDFDENLINTLEN</sequence>
<feature type="domain" description="SpoVT-AbrB" evidence="2">
    <location>
        <begin position="2"/>
        <end position="43"/>
    </location>
</feature>
<proteinExistence type="predicted"/>
<accession>A0ABX4ZSH1</accession>
<dbReference type="PROSITE" id="PS51740">
    <property type="entry name" value="SPOVT_ABRB"/>
    <property type="match status" value="1"/>
</dbReference>
<evidence type="ECO:0000256" key="1">
    <source>
        <dbReference type="PROSITE-ProRule" id="PRU01076"/>
    </source>
</evidence>
<dbReference type="GO" id="GO:0003677">
    <property type="term" value="F:DNA binding"/>
    <property type="evidence" value="ECO:0007669"/>
    <property type="project" value="UniProtKB-KW"/>
</dbReference>
<reference evidence="3 4" key="1">
    <citation type="submission" date="2018-02" db="EMBL/GenBank/DDBJ databases">
        <title>Classification genera of Pasteurellaceae by whole genome sequence comparison.</title>
        <authorList>
            <person name="Christensen H."/>
        </authorList>
    </citation>
    <scope>NUCLEOTIDE SEQUENCE [LARGE SCALE GENOMIC DNA]</scope>
    <source>
        <strain evidence="3 4">20186H4H1</strain>
    </source>
</reference>
<dbReference type="Gene3D" id="2.10.260.10">
    <property type="match status" value="1"/>
</dbReference>
<keyword evidence="1 3" id="KW-0238">DNA-binding</keyword>
<dbReference type="InterPro" id="IPR037914">
    <property type="entry name" value="SpoVT-AbrB_sf"/>
</dbReference>